<gene>
    <name evidence="2" type="ORF">GGG17_10235</name>
</gene>
<evidence type="ECO:0000313" key="3">
    <source>
        <dbReference type="Proteomes" id="UP000431092"/>
    </source>
</evidence>
<evidence type="ECO:0000256" key="1">
    <source>
        <dbReference type="SAM" id="Phobius"/>
    </source>
</evidence>
<dbReference type="Proteomes" id="UP000431092">
    <property type="component" value="Unassembled WGS sequence"/>
</dbReference>
<keyword evidence="3" id="KW-1185">Reference proteome</keyword>
<organism evidence="2 3">
    <name type="scientific">Arsenicicoccus cauae</name>
    <dbReference type="NCBI Taxonomy" id="2663847"/>
    <lineage>
        <taxon>Bacteria</taxon>
        <taxon>Bacillati</taxon>
        <taxon>Actinomycetota</taxon>
        <taxon>Actinomycetes</taxon>
        <taxon>Micrococcales</taxon>
        <taxon>Intrasporangiaceae</taxon>
        <taxon>Arsenicicoccus</taxon>
    </lineage>
</organism>
<keyword evidence="1" id="KW-0472">Membrane</keyword>
<dbReference type="EMBL" id="WLVL01000038">
    <property type="protein sequence ID" value="MTB72342.1"/>
    <property type="molecule type" value="Genomic_DNA"/>
</dbReference>
<feature type="transmembrane region" description="Helical" evidence="1">
    <location>
        <begin position="72"/>
        <end position="92"/>
    </location>
</feature>
<comment type="caution">
    <text evidence="2">The sequence shown here is derived from an EMBL/GenBank/DDBJ whole genome shotgun (WGS) entry which is preliminary data.</text>
</comment>
<dbReference type="RefSeq" id="WP_154593640.1">
    <property type="nucleotide sequence ID" value="NZ_CP171001.1"/>
</dbReference>
<evidence type="ECO:0008006" key="4">
    <source>
        <dbReference type="Google" id="ProtNLM"/>
    </source>
</evidence>
<feature type="transmembrane region" description="Helical" evidence="1">
    <location>
        <begin position="200"/>
        <end position="218"/>
    </location>
</feature>
<evidence type="ECO:0000313" key="2">
    <source>
        <dbReference type="EMBL" id="MTB72342.1"/>
    </source>
</evidence>
<accession>A0A6I3IEE4</accession>
<feature type="transmembrane region" description="Helical" evidence="1">
    <location>
        <begin position="99"/>
        <end position="117"/>
    </location>
</feature>
<feature type="transmembrane region" description="Helical" evidence="1">
    <location>
        <begin position="16"/>
        <end position="39"/>
    </location>
</feature>
<keyword evidence="1" id="KW-0812">Transmembrane</keyword>
<reference evidence="2 3" key="1">
    <citation type="submission" date="2019-11" db="EMBL/GenBank/DDBJ databases">
        <title>Whole genome sequencing identifies a novel species of the genus Arsenicicoccus isolated from human blood.</title>
        <authorList>
            <person name="Jeong J.H."/>
            <person name="Kweon O.J."/>
            <person name="Kim H.R."/>
            <person name="Kim T.-H."/>
            <person name="Ha S.-M."/>
            <person name="Lee M.-K."/>
        </authorList>
    </citation>
    <scope>NUCLEOTIDE SEQUENCE [LARGE SCALE GENOMIC DNA]</scope>
    <source>
        <strain evidence="2 3">MKL-02</strain>
    </source>
</reference>
<sequence>MPDPDQDEAPQGTARLGAWLIVVGTATFTVVWVMGLLTASPAFSWHHSMISDLGSHACVVRNGYRMCSQHAASFNLGLVVAGIAVATASWCVRRVWGRPLTFATTSLGAGLLLLGLVPSDVSHGVHMVGAVLTLPMTAAGVLISAEAASAPLPPGGVARRARRRRVLHVRRSLGAVALVACLDHLLGDSGAVIPRGVAEAVSVVAIVTALLLEAWRFLSWRPRQGWQLPWRERAAPD</sequence>
<proteinExistence type="predicted"/>
<dbReference type="AlphaFoldDB" id="A0A6I3IEE4"/>
<keyword evidence="1" id="KW-1133">Transmembrane helix</keyword>
<feature type="transmembrane region" description="Helical" evidence="1">
    <location>
        <begin position="173"/>
        <end position="194"/>
    </location>
</feature>
<name>A0A6I3IEE4_9MICO</name>
<protein>
    <recommendedName>
        <fullName evidence="4">DUF998 domain-containing protein</fullName>
    </recommendedName>
</protein>